<reference evidence="2" key="1">
    <citation type="submission" date="2021-10" db="EMBL/GenBank/DDBJ databases">
        <authorList>
            <person name="Piombo E."/>
        </authorList>
    </citation>
    <scope>NUCLEOTIDE SEQUENCE</scope>
</reference>
<dbReference type="AlphaFoldDB" id="A0A9N9UF80"/>
<keyword evidence="3" id="KW-1185">Reference proteome</keyword>
<dbReference type="Pfam" id="PF06985">
    <property type="entry name" value="HET"/>
    <property type="match status" value="1"/>
</dbReference>
<dbReference type="Proteomes" id="UP000754883">
    <property type="component" value="Unassembled WGS sequence"/>
</dbReference>
<dbReference type="OrthoDB" id="5347061at2759"/>
<sequence>MSSPQMPSSLYIALTHRWTPEGILRLTKANIGDLLRRIPLEDLSPTFQHAVQFCRGLGIRYLWIDSLCIIQDSKSDWRKESSSMGKVYEYSFCNIAATLASQRPMGGLYCVRDPDLITPYTANINWRGHKALYIFFEHDHWFKSLTRSSLNRRGWIFQERLLSPRTLHFSSQLFWECRTIRACETYPSSLPSEPVFLGNDIDQDFPTSIKSWRSDLQQDHVVHWDLLVQMFCPSWTWASLDFEAANIETPDPGGVERLLAEVVDAEIESDTGQLYSNVTGGYIIVLGRLGQVKLSDLADPEWRGDRGGHYTFEYSLDAKDEQSLANEEQYCLPILTHDGANRNPFRSLEVHCLLLEQLEPDSIAFRRFGRLQVLLDWVGEIVQPLRWITDFAREEPQTRHRDLLMIY</sequence>
<dbReference type="InterPro" id="IPR010730">
    <property type="entry name" value="HET"/>
</dbReference>
<dbReference type="PANTHER" id="PTHR33112">
    <property type="entry name" value="DOMAIN PROTEIN, PUTATIVE-RELATED"/>
    <property type="match status" value="1"/>
</dbReference>
<gene>
    <name evidence="2" type="ORF">CBYS24578_00012317</name>
</gene>
<protein>
    <recommendedName>
        <fullName evidence="1">Heterokaryon incompatibility domain-containing protein</fullName>
    </recommendedName>
</protein>
<evidence type="ECO:0000259" key="1">
    <source>
        <dbReference type="Pfam" id="PF06985"/>
    </source>
</evidence>
<evidence type="ECO:0000313" key="2">
    <source>
        <dbReference type="EMBL" id="CAG9984596.1"/>
    </source>
</evidence>
<evidence type="ECO:0000313" key="3">
    <source>
        <dbReference type="Proteomes" id="UP000754883"/>
    </source>
</evidence>
<name>A0A9N9UF80_9HYPO</name>
<comment type="caution">
    <text evidence="2">The sequence shown here is derived from an EMBL/GenBank/DDBJ whole genome shotgun (WGS) entry which is preliminary data.</text>
</comment>
<organism evidence="2 3">
    <name type="scientific">Clonostachys byssicola</name>
    <dbReference type="NCBI Taxonomy" id="160290"/>
    <lineage>
        <taxon>Eukaryota</taxon>
        <taxon>Fungi</taxon>
        <taxon>Dikarya</taxon>
        <taxon>Ascomycota</taxon>
        <taxon>Pezizomycotina</taxon>
        <taxon>Sordariomycetes</taxon>
        <taxon>Hypocreomycetidae</taxon>
        <taxon>Hypocreales</taxon>
        <taxon>Bionectriaceae</taxon>
        <taxon>Clonostachys</taxon>
    </lineage>
</organism>
<dbReference type="PANTHER" id="PTHR33112:SF10">
    <property type="entry name" value="TOL"/>
    <property type="match status" value="1"/>
</dbReference>
<dbReference type="EMBL" id="CABFNO020001387">
    <property type="protein sequence ID" value="CAG9984596.1"/>
    <property type="molecule type" value="Genomic_DNA"/>
</dbReference>
<proteinExistence type="predicted"/>
<feature type="domain" description="Heterokaryon incompatibility" evidence="1">
    <location>
        <begin position="11"/>
        <end position="159"/>
    </location>
</feature>
<accession>A0A9N9UF80</accession>